<feature type="region of interest" description="Disordered" evidence="1">
    <location>
        <begin position="71"/>
        <end position="105"/>
    </location>
</feature>
<gene>
    <name evidence="2" type="ORF">CJ030_MR5G019242</name>
</gene>
<organism evidence="2 3">
    <name type="scientific">Morella rubra</name>
    <name type="common">Chinese bayberry</name>
    <dbReference type="NCBI Taxonomy" id="262757"/>
    <lineage>
        <taxon>Eukaryota</taxon>
        <taxon>Viridiplantae</taxon>
        <taxon>Streptophyta</taxon>
        <taxon>Embryophyta</taxon>
        <taxon>Tracheophyta</taxon>
        <taxon>Spermatophyta</taxon>
        <taxon>Magnoliopsida</taxon>
        <taxon>eudicotyledons</taxon>
        <taxon>Gunneridae</taxon>
        <taxon>Pentapetalae</taxon>
        <taxon>rosids</taxon>
        <taxon>fabids</taxon>
        <taxon>Fagales</taxon>
        <taxon>Myricaceae</taxon>
        <taxon>Morella</taxon>
    </lineage>
</organism>
<feature type="compositionally biased region" description="Acidic residues" evidence="1">
    <location>
        <begin position="82"/>
        <end position="94"/>
    </location>
</feature>
<feature type="compositionally biased region" description="Basic and acidic residues" evidence="1">
    <location>
        <begin position="35"/>
        <end position="50"/>
    </location>
</feature>
<proteinExistence type="predicted"/>
<dbReference type="Proteomes" id="UP000516437">
    <property type="component" value="Chromosome 5"/>
</dbReference>
<accession>A0A6A1VJN3</accession>
<dbReference type="EMBL" id="RXIC02000023">
    <property type="protein sequence ID" value="KAB1213071.1"/>
    <property type="molecule type" value="Genomic_DNA"/>
</dbReference>
<reference evidence="2 3" key="1">
    <citation type="journal article" date="2019" name="Plant Biotechnol. J.">
        <title>The red bayberry genome and genetic basis of sex determination.</title>
        <authorList>
            <person name="Jia H.M."/>
            <person name="Jia H.J."/>
            <person name="Cai Q.L."/>
            <person name="Wang Y."/>
            <person name="Zhao H.B."/>
            <person name="Yang W.F."/>
            <person name="Wang G.Y."/>
            <person name="Li Y.H."/>
            <person name="Zhan D.L."/>
            <person name="Shen Y.T."/>
            <person name="Niu Q.F."/>
            <person name="Chang L."/>
            <person name="Qiu J."/>
            <person name="Zhao L."/>
            <person name="Xie H.B."/>
            <person name="Fu W.Y."/>
            <person name="Jin J."/>
            <person name="Li X.W."/>
            <person name="Jiao Y."/>
            <person name="Zhou C.C."/>
            <person name="Tu T."/>
            <person name="Chai C.Y."/>
            <person name="Gao J.L."/>
            <person name="Fan L.J."/>
            <person name="van de Weg E."/>
            <person name="Wang J.Y."/>
            <person name="Gao Z.S."/>
        </authorList>
    </citation>
    <scope>NUCLEOTIDE SEQUENCE [LARGE SCALE GENOMIC DNA]</scope>
    <source>
        <tissue evidence="2">Leaves</tissue>
    </source>
</reference>
<protein>
    <submittedName>
        <fullName evidence="2">Uncharacterized protein</fullName>
    </submittedName>
</protein>
<name>A0A6A1VJN3_9ROSI</name>
<sequence>MGYSCEFKALNEVIRPVASDLSILRRILHHMADMTGEVREKPKESKENNKKTPRLMGFIQNDDREWVKKGVVTPQKGSAWDSDFEKESDDEEEATTERTPTGTRM</sequence>
<keyword evidence="3" id="KW-1185">Reference proteome</keyword>
<evidence type="ECO:0000256" key="1">
    <source>
        <dbReference type="SAM" id="MobiDB-lite"/>
    </source>
</evidence>
<dbReference type="AlphaFoldDB" id="A0A6A1VJN3"/>
<evidence type="ECO:0000313" key="3">
    <source>
        <dbReference type="Proteomes" id="UP000516437"/>
    </source>
</evidence>
<evidence type="ECO:0000313" key="2">
    <source>
        <dbReference type="EMBL" id="KAB1213071.1"/>
    </source>
</evidence>
<feature type="region of interest" description="Disordered" evidence="1">
    <location>
        <begin position="35"/>
        <end position="59"/>
    </location>
</feature>
<dbReference type="OrthoDB" id="848707at2759"/>
<comment type="caution">
    <text evidence="2">The sequence shown here is derived from an EMBL/GenBank/DDBJ whole genome shotgun (WGS) entry which is preliminary data.</text>
</comment>